<dbReference type="SUPFAM" id="SSF56925">
    <property type="entry name" value="OMPA-like"/>
    <property type="match status" value="1"/>
</dbReference>
<feature type="compositionally biased region" description="Polar residues" evidence="1">
    <location>
        <begin position="187"/>
        <end position="202"/>
    </location>
</feature>
<dbReference type="EMBL" id="JADIMK010000078">
    <property type="protein sequence ID" value="MBO8456283.1"/>
    <property type="molecule type" value="Genomic_DNA"/>
</dbReference>
<evidence type="ECO:0000256" key="1">
    <source>
        <dbReference type="SAM" id="MobiDB-lite"/>
    </source>
</evidence>
<gene>
    <name evidence="4" type="ORF">IAC08_07780</name>
</gene>
<evidence type="ECO:0000259" key="3">
    <source>
        <dbReference type="Pfam" id="PF13568"/>
    </source>
</evidence>
<dbReference type="InterPro" id="IPR011250">
    <property type="entry name" value="OMP/PagP_B-barrel"/>
</dbReference>
<evidence type="ECO:0000313" key="5">
    <source>
        <dbReference type="Proteomes" id="UP000823617"/>
    </source>
</evidence>
<feature type="domain" description="Outer membrane protein beta-barrel" evidence="3">
    <location>
        <begin position="250"/>
        <end position="386"/>
    </location>
</feature>
<reference evidence="4" key="1">
    <citation type="submission" date="2020-10" db="EMBL/GenBank/DDBJ databases">
        <authorList>
            <person name="Gilroy R."/>
        </authorList>
    </citation>
    <scope>NUCLEOTIDE SEQUENCE</scope>
    <source>
        <strain evidence="4">B1-3475</strain>
    </source>
</reference>
<accession>A0A9D9HM08</accession>
<comment type="caution">
    <text evidence="4">The sequence shown here is derived from an EMBL/GenBank/DDBJ whole genome shotgun (WGS) entry which is preliminary data.</text>
</comment>
<proteinExistence type="predicted"/>
<keyword evidence="2" id="KW-0812">Transmembrane</keyword>
<feature type="compositionally biased region" description="Low complexity" evidence="1">
    <location>
        <begin position="127"/>
        <end position="161"/>
    </location>
</feature>
<keyword evidence="2" id="KW-0472">Membrane</keyword>
<evidence type="ECO:0000313" key="4">
    <source>
        <dbReference type="EMBL" id="MBO8456283.1"/>
    </source>
</evidence>
<organism evidence="4 5">
    <name type="scientific">Candidatus Cryptobacteroides intestinigallinarum</name>
    <dbReference type="NCBI Taxonomy" id="2840767"/>
    <lineage>
        <taxon>Bacteria</taxon>
        <taxon>Pseudomonadati</taxon>
        <taxon>Bacteroidota</taxon>
        <taxon>Bacteroidia</taxon>
        <taxon>Bacteroidales</taxon>
        <taxon>Candidatus Cryptobacteroides</taxon>
    </lineage>
</organism>
<dbReference type="InterPro" id="IPR025665">
    <property type="entry name" value="Beta-barrel_OMP_2"/>
</dbReference>
<dbReference type="Proteomes" id="UP000823617">
    <property type="component" value="Unassembled WGS sequence"/>
</dbReference>
<dbReference type="Pfam" id="PF13568">
    <property type="entry name" value="OMP_b-brl_2"/>
    <property type="match status" value="1"/>
</dbReference>
<keyword evidence="2" id="KW-1133">Transmembrane helix</keyword>
<sequence length="430" mass="46227">MKDLRSKAEHYQEPEPDGLWQDILASVRRRHYALWRRSLVAVSSLAAMAAAVLAFLYFLSHTYPSAPDAVSPSDGIHILGQGGRYYADVTGQPEKTPDAEIESFSADYPADSSTDHLLSGHVCGPVSDSPSDPSSGPSSGSPADPSSGSSTDYSSSEGQTSQPDPQVHEGSSTSGWPGNVWEDPVRQSGNAGQSVPSGSRRGNISAKVYYSNLTGSSSGGSGFGSLISPAAALDMDQAMSVVNAGDVNGSALMAVDDQLSTEVRHRQPVRAGVSVRFDLPGRWGIETGLTYSLLESESDAGTSYRYFHTRRRLHYLGIPVKVTFDAVRKRHWSLYVSAGGMLEKNIAGEADMDLIVDDVSVSTRKDAVLVKQLQWSLNAAAGVEYRIIPAIGLYAEPGVSWFIDNGSPIETVYQSRPVNFNLEMGLRFHF</sequence>
<feature type="region of interest" description="Disordered" evidence="1">
    <location>
        <begin position="106"/>
        <end position="202"/>
    </location>
</feature>
<name>A0A9D9HM08_9BACT</name>
<reference evidence="4" key="2">
    <citation type="journal article" date="2021" name="PeerJ">
        <title>Extensive microbial diversity within the chicken gut microbiome revealed by metagenomics and culture.</title>
        <authorList>
            <person name="Gilroy R."/>
            <person name="Ravi A."/>
            <person name="Getino M."/>
            <person name="Pursley I."/>
            <person name="Horton D.L."/>
            <person name="Alikhan N.F."/>
            <person name="Baker D."/>
            <person name="Gharbi K."/>
            <person name="Hall N."/>
            <person name="Watson M."/>
            <person name="Adriaenssens E.M."/>
            <person name="Foster-Nyarko E."/>
            <person name="Jarju S."/>
            <person name="Secka A."/>
            <person name="Antonio M."/>
            <person name="Oren A."/>
            <person name="Chaudhuri R.R."/>
            <person name="La Ragione R."/>
            <person name="Hildebrand F."/>
            <person name="Pallen M.J."/>
        </authorList>
    </citation>
    <scope>NUCLEOTIDE SEQUENCE</scope>
    <source>
        <strain evidence="4">B1-3475</strain>
    </source>
</reference>
<evidence type="ECO:0000256" key="2">
    <source>
        <dbReference type="SAM" id="Phobius"/>
    </source>
</evidence>
<feature type="transmembrane region" description="Helical" evidence="2">
    <location>
        <begin position="38"/>
        <end position="59"/>
    </location>
</feature>
<dbReference type="AlphaFoldDB" id="A0A9D9HM08"/>
<protein>
    <submittedName>
        <fullName evidence="4">PorT family protein</fullName>
    </submittedName>
</protein>